<evidence type="ECO:0000313" key="7">
    <source>
        <dbReference type="EMBL" id="KAL3512811.1"/>
    </source>
</evidence>
<feature type="domain" description="BHLH" evidence="6">
    <location>
        <begin position="345"/>
        <end position="394"/>
    </location>
</feature>
<reference evidence="7 8" key="1">
    <citation type="submission" date="2024-11" db="EMBL/GenBank/DDBJ databases">
        <title>A near-complete genome assembly of Cinchona calisaya.</title>
        <authorList>
            <person name="Lian D.C."/>
            <person name="Zhao X.W."/>
            <person name="Wei L."/>
        </authorList>
    </citation>
    <scope>NUCLEOTIDE SEQUENCE [LARGE SCALE GENOMIC DNA]</scope>
    <source>
        <tissue evidence="7">Nenye</tissue>
    </source>
</reference>
<name>A0ABD2YZW8_9GENT</name>
<protein>
    <recommendedName>
        <fullName evidence="6">BHLH domain-containing protein</fullName>
    </recommendedName>
</protein>
<dbReference type="PANTHER" id="PTHR31945">
    <property type="entry name" value="TRANSCRIPTION FACTOR SCREAM2-RELATED"/>
    <property type="match status" value="1"/>
</dbReference>
<dbReference type="Gene3D" id="4.10.280.10">
    <property type="entry name" value="Helix-loop-helix DNA-binding domain"/>
    <property type="match status" value="1"/>
</dbReference>
<sequence>MNLVHNSAERLRPILGLKSWDYFVIWRLSEDQRSLEWMDCCCAGTENIHTGEELFHVSSDLSCRDIIFQHRRTKACDLLAQLPSSIPLDSGSSIYAETLMSNQARWLNFSSNSDSTISEESIGTRVLIPIPFGLVEMFVAKQMPEDSQIIEFITAQCNISLEQQAMMMHSDNITSSFSVNVNGYLDAPIKLLATDESDEKDSHGILYSTVNPTTAKQNQELPCDVTVDRIHLTNSPMNFSQPFIYTSDNAGSKNDIMFFDGTHELNAFQSSTENGNHDMDALQKHMMSHSENVLMQMMEPSSNKEDQGNENDSYKQENGQSNSVSDSDPNDDDDDAKYRRRTGKGPQSKNLMAERKRRKKLNDRLYALRALVPKISKLDRASILGDAIEYVKELQKQVKDLQNELEENSDDEDPRNSAISNNHNILQPNVFHKNGMSYGNKSEHENILNGDHKGMLGNGGIDMLNQNPEAENITDKVQQMEPQVEVTQLDGNEFFVKVFCEHKPGGFLRLMEALNSLALEVTNVNATRHTCLVSYIFKVERKDSEMLQADHVRESLLELTRNPSRGWPEIAKGSENVDKMDFHQLHHHHHYHSHLHGHQINSHHLHHLHN</sequence>
<dbReference type="EMBL" id="JBJUIK010000011">
    <property type="protein sequence ID" value="KAL3512811.1"/>
    <property type="molecule type" value="Genomic_DNA"/>
</dbReference>
<feature type="region of interest" description="Disordered" evidence="5">
    <location>
        <begin position="300"/>
        <end position="357"/>
    </location>
</feature>
<keyword evidence="3" id="KW-0804">Transcription</keyword>
<dbReference type="InterPro" id="IPR054502">
    <property type="entry name" value="bHLH-TF_ACT-like_plant"/>
</dbReference>
<evidence type="ECO:0000313" key="8">
    <source>
        <dbReference type="Proteomes" id="UP001630127"/>
    </source>
</evidence>
<keyword evidence="4" id="KW-0539">Nucleus</keyword>
<dbReference type="InterPro" id="IPR025610">
    <property type="entry name" value="MYC/MYB_N"/>
</dbReference>
<dbReference type="PANTHER" id="PTHR31945:SF11">
    <property type="entry name" value="TRANSCRIPTION FACTOR ABORTED MICROSPORES"/>
    <property type="match status" value="1"/>
</dbReference>
<feature type="region of interest" description="Disordered" evidence="5">
    <location>
        <begin position="403"/>
        <end position="423"/>
    </location>
</feature>
<dbReference type="InterPro" id="IPR011598">
    <property type="entry name" value="bHLH_dom"/>
</dbReference>
<dbReference type="Pfam" id="PF22754">
    <property type="entry name" value="bHLH-TF_ACT-like_plant"/>
    <property type="match status" value="1"/>
</dbReference>
<feature type="compositionally biased region" description="Basic and acidic residues" evidence="5">
    <location>
        <begin position="302"/>
        <end position="315"/>
    </location>
</feature>
<dbReference type="GO" id="GO:0080090">
    <property type="term" value="P:regulation of primary metabolic process"/>
    <property type="evidence" value="ECO:0007669"/>
    <property type="project" value="UniProtKB-ARBA"/>
</dbReference>
<proteinExistence type="predicted"/>
<dbReference type="SMART" id="SM00353">
    <property type="entry name" value="HLH"/>
    <property type="match status" value="1"/>
</dbReference>
<evidence type="ECO:0000256" key="1">
    <source>
        <dbReference type="ARBA" id="ARBA00004123"/>
    </source>
</evidence>
<dbReference type="InterPro" id="IPR036638">
    <property type="entry name" value="HLH_DNA-bd_sf"/>
</dbReference>
<dbReference type="Proteomes" id="UP001630127">
    <property type="component" value="Unassembled WGS sequence"/>
</dbReference>
<dbReference type="PROSITE" id="PS50888">
    <property type="entry name" value="BHLH"/>
    <property type="match status" value="1"/>
</dbReference>
<dbReference type="InterPro" id="IPR051358">
    <property type="entry name" value="TF_AMS/ICE1/BHLH6-like"/>
</dbReference>
<comment type="subcellular location">
    <subcellularLocation>
        <location evidence="1">Nucleus</location>
    </subcellularLocation>
</comment>
<accession>A0ABD2YZW8</accession>
<evidence type="ECO:0000256" key="2">
    <source>
        <dbReference type="ARBA" id="ARBA00023015"/>
    </source>
</evidence>
<dbReference type="Pfam" id="PF00010">
    <property type="entry name" value="HLH"/>
    <property type="match status" value="1"/>
</dbReference>
<organism evidence="7 8">
    <name type="scientific">Cinchona calisaya</name>
    <dbReference type="NCBI Taxonomy" id="153742"/>
    <lineage>
        <taxon>Eukaryota</taxon>
        <taxon>Viridiplantae</taxon>
        <taxon>Streptophyta</taxon>
        <taxon>Embryophyta</taxon>
        <taxon>Tracheophyta</taxon>
        <taxon>Spermatophyta</taxon>
        <taxon>Magnoliopsida</taxon>
        <taxon>eudicotyledons</taxon>
        <taxon>Gunneridae</taxon>
        <taxon>Pentapetalae</taxon>
        <taxon>asterids</taxon>
        <taxon>lamiids</taxon>
        <taxon>Gentianales</taxon>
        <taxon>Rubiaceae</taxon>
        <taxon>Cinchonoideae</taxon>
        <taxon>Cinchoneae</taxon>
        <taxon>Cinchona</taxon>
    </lineage>
</organism>
<dbReference type="CDD" id="cd11443">
    <property type="entry name" value="bHLH_AtAMS_like"/>
    <property type="match status" value="1"/>
</dbReference>
<comment type="caution">
    <text evidence="7">The sequence shown here is derived from an EMBL/GenBank/DDBJ whole genome shotgun (WGS) entry which is preliminary data.</text>
</comment>
<evidence type="ECO:0000256" key="4">
    <source>
        <dbReference type="ARBA" id="ARBA00023242"/>
    </source>
</evidence>
<evidence type="ECO:0000256" key="3">
    <source>
        <dbReference type="ARBA" id="ARBA00023163"/>
    </source>
</evidence>
<evidence type="ECO:0000259" key="6">
    <source>
        <dbReference type="PROSITE" id="PS50888"/>
    </source>
</evidence>
<feature type="compositionally biased region" description="Acidic residues" evidence="5">
    <location>
        <begin position="403"/>
        <end position="413"/>
    </location>
</feature>
<evidence type="ECO:0000256" key="5">
    <source>
        <dbReference type="SAM" id="MobiDB-lite"/>
    </source>
</evidence>
<dbReference type="SUPFAM" id="SSF47459">
    <property type="entry name" value="HLH, helix-loop-helix DNA-binding domain"/>
    <property type="match status" value="1"/>
</dbReference>
<dbReference type="AlphaFoldDB" id="A0ABD2YZW8"/>
<keyword evidence="2" id="KW-0805">Transcription regulation</keyword>
<gene>
    <name evidence="7" type="ORF">ACH5RR_025528</name>
</gene>
<dbReference type="Pfam" id="PF14215">
    <property type="entry name" value="bHLH-MYC_N"/>
    <property type="match status" value="1"/>
</dbReference>
<keyword evidence="8" id="KW-1185">Reference proteome</keyword>
<dbReference type="GO" id="GO:0005634">
    <property type="term" value="C:nucleus"/>
    <property type="evidence" value="ECO:0007669"/>
    <property type="project" value="UniProtKB-SubCell"/>
</dbReference>